<proteinExistence type="predicted"/>
<reference evidence="2" key="1">
    <citation type="journal article" date="2023" name="G3 (Bethesda)">
        <title>Genome assembly and association tests identify interacting loci associated with vigor, precocity, and sex in interspecific pistachio rootstocks.</title>
        <authorList>
            <person name="Palmer W."/>
            <person name="Jacygrad E."/>
            <person name="Sagayaradj S."/>
            <person name="Cavanaugh K."/>
            <person name="Han R."/>
            <person name="Bertier L."/>
            <person name="Beede B."/>
            <person name="Kafkas S."/>
            <person name="Golino D."/>
            <person name="Preece J."/>
            <person name="Michelmore R."/>
        </authorList>
    </citation>
    <scope>NUCLEOTIDE SEQUENCE [LARGE SCALE GENOMIC DNA]</scope>
</reference>
<gene>
    <name evidence="1" type="ORF">Patl1_32805</name>
</gene>
<evidence type="ECO:0000313" key="2">
    <source>
        <dbReference type="Proteomes" id="UP001164250"/>
    </source>
</evidence>
<sequence>MDSIKEAQDSPKTYEDIISTLPKDNGWKKPLYLYQGFWYIAFQLEGVIFAQQNFQTQPGDIFLCSFPKSGTTWLKALAFAIVTRNRFDPSSNPLLTKQPHDCVPFLEMDYFENPAISGPGGLSLWATHIPYASLPKSITDSSCKIVYICRDPKDVFVSLWHYLNKLRADKFEGTPIERAFELYCNGSSLYGPQWDHVLGYWKASLERPNQVLFIQYEDMKKDSIFHLKKLAEFIGYPLSLEEESEGRVQKIIELCSFENLSNLEVNKTGKRTHREVEGGKMDNNAYFRKGEIGDWKNLLTSEMGEKLDNITEKKLSGSGLTFS</sequence>
<dbReference type="EMBL" id="CM047905">
    <property type="protein sequence ID" value="KAJ0089358.1"/>
    <property type="molecule type" value="Genomic_DNA"/>
</dbReference>
<dbReference type="Proteomes" id="UP001164250">
    <property type="component" value="Chromosome 9"/>
</dbReference>
<accession>A0ACC1ART0</accession>
<keyword evidence="2" id="KW-1185">Reference proteome</keyword>
<evidence type="ECO:0000313" key="1">
    <source>
        <dbReference type="EMBL" id="KAJ0089358.1"/>
    </source>
</evidence>
<comment type="caution">
    <text evidence="1">The sequence shown here is derived from an EMBL/GenBank/DDBJ whole genome shotgun (WGS) entry which is preliminary data.</text>
</comment>
<organism evidence="1 2">
    <name type="scientific">Pistacia atlantica</name>
    <dbReference type="NCBI Taxonomy" id="434234"/>
    <lineage>
        <taxon>Eukaryota</taxon>
        <taxon>Viridiplantae</taxon>
        <taxon>Streptophyta</taxon>
        <taxon>Embryophyta</taxon>
        <taxon>Tracheophyta</taxon>
        <taxon>Spermatophyta</taxon>
        <taxon>Magnoliopsida</taxon>
        <taxon>eudicotyledons</taxon>
        <taxon>Gunneridae</taxon>
        <taxon>Pentapetalae</taxon>
        <taxon>rosids</taxon>
        <taxon>malvids</taxon>
        <taxon>Sapindales</taxon>
        <taxon>Anacardiaceae</taxon>
        <taxon>Pistacia</taxon>
    </lineage>
</organism>
<name>A0ACC1ART0_9ROSI</name>
<protein>
    <submittedName>
        <fullName evidence="1">Uncharacterized protein</fullName>
    </submittedName>
</protein>